<feature type="domain" description="DUF306" evidence="3">
    <location>
        <begin position="59"/>
        <end position="142"/>
    </location>
</feature>
<reference evidence="4" key="1">
    <citation type="submission" date="2008-06" db="EMBL/GenBank/DDBJ databases">
        <title>Complete sequence of Chlorobaculum parvum NCIB 8327.</title>
        <authorList>
            <consortium name="US DOE Joint Genome Institute"/>
            <person name="Lucas S."/>
            <person name="Copeland A."/>
            <person name="Lapidus A."/>
            <person name="Glavina del Rio T."/>
            <person name="Dalin E."/>
            <person name="Tice H."/>
            <person name="Bruce D."/>
            <person name="Goodwin L."/>
            <person name="Pitluck S."/>
            <person name="Schmutz J."/>
            <person name="Larimer F."/>
            <person name="Land M."/>
            <person name="Hauser L."/>
            <person name="Kyrpides N."/>
            <person name="Mikhailova N."/>
            <person name="Zhao F."/>
            <person name="Li T."/>
            <person name="Liu Z."/>
            <person name="Overmann J."/>
            <person name="Bryant D.A."/>
            <person name="Richardson P."/>
        </authorList>
    </citation>
    <scope>NUCLEOTIDE SEQUENCE [LARGE SCALE GENOMIC DNA]</scope>
    <source>
        <strain evidence="4">NCIB 8327</strain>
    </source>
</reference>
<feature type="signal peptide" evidence="2">
    <location>
        <begin position="1"/>
        <end position="24"/>
    </location>
</feature>
<sequence length="339" mass="37232">MKRNSHLSSAFLWAFFLASFSLFMTSCTTKTQESSKETTEGKEAAPVEEKTAENENPHPLAGSKWRLVEFTSMDDAQGVQRPSDPLLYTMELKADSTVHMRLNCNVANGTWKFEPSADPSNGSFEFGPLATTKALCPPPSMDELVASQAQWVRGYLLNDGKLYLSLMADGGIFTWEPQVEAPYLAKADAAIEQAVLQASPDYKKDVIGNAKATYVYSLVDLNDDGTDEAIVYLMGSIFCGTGGCNMMVFTKGDDGYRLVNDFSLARTPVVISPAMNNGWNDIWKMESGGGEPSNYVRYAFNGKKYTEKERKGTESIPEGVVCLAGDFDFQKGIPLEPID</sequence>
<evidence type="ECO:0000256" key="1">
    <source>
        <dbReference type="SAM" id="MobiDB-lite"/>
    </source>
</evidence>
<protein>
    <recommendedName>
        <fullName evidence="3">DUF306 domain-containing protein</fullName>
    </recommendedName>
</protein>
<dbReference type="AlphaFoldDB" id="B3QLU2"/>
<feature type="chain" id="PRO_5002795510" description="DUF306 domain-containing protein" evidence="2">
    <location>
        <begin position="25"/>
        <end position="339"/>
    </location>
</feature>
<organism evidence="4 5">
    <name type="scientific">Chlorobaculum parvum (strain DSM 263 / NCIMB 8327)</name>
    <name type="common">Chlorobium vibrioforme subsp. thiosulfatophilum</name>
    <dbReference type="NCBI Taxonomy" id="517417"/>
    <lineage>
        <taxon>Bacteria</taxon>
        <taxon>Pseudomonadati</taxon>
        <taxon>Chlorobiota</taxon>
        <taxon>Chlorobiia</taxon>
        <taxon>Chlorobiales</taxon>
        <taxon>Chlorobiaceae</taxon>
        <taxon>Chlorobaculum</taxon>
    </lineage>
</organism>
<evidence type="ECO:0000256" key="2">
    <source>
        <dbReference type="SAM" id="SignalP"/>
    </source>
</evidence>
<evidence type="ECO:0000313" key="4">
    <source>
        <dbReference type="EMBL" id="ACF12428.1"/>
    </source>
</evidence>
<dbReference type="EMBL" id="CP001099">
    <property type="protein sequence ID" value="ACF12428.1"/>
    <property type="molecule type" value="Genomic_DNA"/>
</dbReference>
<keyword evidence="5" id="KW-1185">Reference proteome</keyword>
<dbReference type="KEGG" id="cpc:Cpar_2041"/>
<dbReference type="HOGENOM" id="CLU_926587_0_0_10"/>
<dbReference type="InterPro" id="IPR005184">
    <property type="entry name" value="DUF306_Meta_HslJ"/>
</dbReference>
<evidence type="ECO:0000259" key="3">
    <source>
        <dbReference type="Pfam" id="PF03724"/>
    </source>
</evidence>
<feature type="compositionally biased region" description="Basic and acidic residues" evidence="1">
    <location>
        <begin position="33"/>
        <end position="56"/>
    </location>
</feature>
<dbReference type="Pfam" id="PF03724">
    <property type="entry name" value="META"/>
    <property type="match status" value="1"/>
</dbReference>
<dbReference type="Gene3D" id="2.40.128.270">
    <property type="match status" value="1"/>
</dbReference>
<dbReference type="OrthoDB" id="5348860at2"/>
<dbReference type="eggNOG" id="COG3187">
    <property type="taxonomic scope" value="Bacteria"/>
</dbReference>
<dbReference type="Proteomes" id="UP000008811">
    <property type="component" value="Chromosome"/>
</dbReference>
<proteinExistence type="predicted"/>
<dbReference type="InterPro" id="IPR038670">
    <property type="entry name" value="HslJ-like_sf"/>
</dbReference>
<evidence type="ECO:0000313" key="5">
    <source>
        <dbReference type="Proteomes" id="UP000008811"/>
    </source>
</evidence>
<dbReference type="RefSeq" id="WP_012503261.1">
    <property type="nucleotide sequence ID" value="NC_011027.1"/>
</dbReference>
<name>B3QLU2_CHLP8</name>
<accession>B3QLU2</accession>
<feature type="region of interest" description="Disordered" evidence="1">
    <location>
        <begin position="31"/>
        <end position="60"/>
    </location>
</feature>
<dbReference type="STRING" id="517417.Cpar_2041"/>
<keyword evidence="2" id="KW-0732">Signal</keyword>
<dbReference type="PROSITE" id="PS51257">
    <property type="entry name" value="PROKAR_LIPOPROTEIN"/>
    <property type="match status" value="1"/>
</dbReference>
<gene>
    <name evidence="4" type="ordered locus">Cpar_2041</name>
</gene>